<dbReference type="PROSITE" id="PS00557">
    <property type="entry name" value="FMN_HYDROXY_ACID_DH_1"/>
    <property type="match status" value="1"/>
</dbReference>
<feature type="domain" description="FMN hydroxy acid dehydrogenase" evidence="8">
    <location>
        <begin position="1"/>
        <end position="362"/>
    </location>
</feature>
<feature type="binding site" evidence="7">
    <location>
        <position position="25"/>
    </location>
    <ligand>
        <name>glyoxylate</name>
        <dbReference type="ChEBI" id="CHEBI:36655"/>
    </ligand>
</feature>
<dbReference type="FunFam" id="3.20.20.70:FF:000029">
    <property type="entry name" value="L-lactate dehydrogenase"/>
    <property type="match status" value="1"/>
</dbReference>
<dbReference type="Pfam" id="PF01070">
    <property type="entry name" value="FMN_dh"/>
    <property type="match status" value="1"/>
</dbReference>
<dbReference type="InterPro" id="IPR000262">
    <property type="entry name" value="FMN-dep_DH"/>
</dbReference>
<dbReference type="SMART" id="SM01240">
    <property type="entry name" value="IMPDH"/>
    <property type="match status" value="1"/>
</dbReference>
<dbReference type="InterPro" id="IPR013785">
    <property type="entry name" value="Aldolase_TIM"/>
</dbReference>
<evidence type="ECO:0000313" key="9">
    <source>
        <dbReference type="EMBL" id="KPL81501.1"/>
    </source>
</evidence>
<dbReference type="GO" id="GO:0016614">
    <property type="term" value="F:oxidoreductase activity, acting on CH-OH group of donors"/>
    <property type="evidence" value="ECO:0007669"/>
    <property type="project" value="UniProtKB-ARBA"/>
</dbReference>
<reference evidence="9 10" key="1">
    <citation type="submission" date="2015-07" db="EMBL/GenBank/DDBJ databases">
        <title>Whole genome sequence of Herpetosiphon geysericola DSM 7119.</title>
        <authorList>
            <person name="Hemp J."/>
            <person name="Ward L.M."/>
            <person name="Pace L.A."/>
            <person name="Fischer W.W."/>
        </authorList>
    </citation>
    <scope>NUCLEOTIDE SEQUENCE [LARGE SCALE GENOMIC DNA]</scope>
    <source>
        <strain evidence="9 10">DSM 7119</strain>
    </source>
</reference>
<evidence type="ECO:0000256" key="3">
    <source>
        <dbReference type="ARBA" id="ARBA00022643"/>
    </source>
</evidence>
<comment type="cofactor">
    <cofactor evidence="1">
        <name>FMN</name>
        <dbReference type="ChEBI" id="CHEBI:58210"/>
    </cofactor>
</comment>
<evidence type="ECO:0000313" key="10">
    <source>
        <dbReference type="Proteomes" id="UP000050277"/>
    </source>
</evidence>
<comment type="caution">
    <text evidence="9">The sequence shown here is derived from an EMBL/GenBank/DDBJ whole genome shotgun (WGS) entry which is preliminary data.</text>
</comment>
<proteinExistence type="inferred from homology"/>
<dbReference type="RefSeq" id="WP_054536809.1">
    <property type="nucleotide sequence ID" value="NZ_LGKP01000035.1"/>
</dbReference>
<keyword evidence="10" id="KW-1185">Reference proteome</keyword>
<dbReference type="PANTHER" id="PTHR10578">
    <property type="entry name" value="S -2-HYDROXY-ACID OXIDASE-RELATED"/>
    <property type="match status" value="1"/>
</dbReference>
<dbReference type="InterPro" id="IPR008259">
    <property type="entry name" value="FMN_hydac_DH_AS"/>
</dbReference>
<organism evidence="9 10">
    <name type="scientific">Herpetosiphon geysericola</name>
    <dbReference type="NCBI Taxonomy" id="70996"/>
    <lineage>
        <taxon>Bacteria</taxon>
        <taxon>Bacillati</taxon>
        <taxon>Chloroflexota</taxon>
        <taxon>Chloroflexia</taxon>
        <taxon>Herpetosiphonales</taxon>
        <taxon>Herpetosiphonaceae</taxon>
        <taxon>Herpetosiphon</taxon>
    </lineage>
</organism>
<dbReference type="InterPro" id="IPR012133">
    <property type="entry name" value="Alpha-hydoxy_acid_DH_FMN"/>
</dbReference>
<sequence>MSKPINLHEYEQQAMTLLEGPTCDYYAGGCEDEVTLRANLQSFEQVRLRPRFLVDVREVSTATILLGKPLDSPILVAPSAYHGLAHAEGECETARGVAQAGSLFTVSTLATRSLEEVAAAAECPLWFQLYVYRDRSVSERLIARAEAAGYQALMLTIDRPWLGRRERELRSGFGVPSHLSMANFRDVPAAQNYRRAGPNALPDPKADMFDAGLTWESIAWLRSVTSLPIIIKGILTAEDAVLAAQAGAAAVVVSNHGGRQIDGTVTTLEALPEVATALADSACEIYIDGGIRRGSDALKALALGAQAIMLGRPVLWGLAVAGSAGVADVLTIMQRELQRSMALCGRPNLASIDRSLVRPSGMLF</sequence>
<keyword evidence="4" id="KW-0560">Oxidoreductase</keyword>
<dbReference type="PANTHER" id="PTHR10578:SF107">
    <property type="entry name" value="2-HYDROXYACID OXIDASE 1"/>
    <property type="match status" value="1"/>
</dbReference>
<dbReference type="SUPFAM" id="SSF51395">
    <property type="entry name" value="FMN-linked oxidoreductases"/>
    <property type="match status" value="1"/>
</dbReference>
<dbReference type="AlphaFoldDB" id="A0A0P6Y7Z8"/>
<feature type="binding site" evidence="7">
    <location>
        <begin position="311"/>
        <end position="312"/>
    </location>
    <ligand>
        <name>FMN</name>
        <dbReference type="ChEBI" id="CHEBI:58210"/>
    </ligand>
</feature>
<name>A0A0P6Y7Z8_9CHLR</name>
<feature type="binding site" evidence="7">
    <location>
        <position position="259"/>
    </location>
    <ligand>
        <name>glyoxylate</name>
        <dbReference type="ChEBI" id="CHEBI:36655"/>
    </ligand>
</feature>
<comment type="similarity">
    <text evidence="5">Belongs to the FMN-dependent alpha-hydroxy acid dehydrogenase family.</text>
</comment>
<dbReference type="PROSITE" id="PS51349">
    <property type="entry name" value="FMN_HYDROXY_ACID_DH_2"/>
    <property type="match status" value="1"/>
</dbReference>
<evidence type="ECO:0000256" key="1">
    <source>
        <dbReference type="ARBA" id="ARBA00001917"/>
    </source>
</evidence>
<evidence type="ECO:0000256" key="4">
    <source>
        <dbReference type="ARBA" id="ARBA00023002"/>
    </source>
</evidence>
<feature type="binding site" evidence="7">
    <location>
        <position position="107"/>
    </location>
    <ligand>
        <name>FMN</name>
        <dbReference type="ChEBI" id="CHEBI:58210"/>
    </ligand>
</feature>
<protein>
    <submittedName>
        <fullName evidence="9">2-hydroxy-acid oxidase</fullName>
    </submittedName>
</protein>
<evidence type="ECO:0000256" key="2">
    <source>
        <dbReference type="ARBA" id="ARBA00022630"/>
    </source>
</evidence>
<feature type="binding site" evidence="7">
    <location>
        <position position="165"/>
    </location>
    <ligand>
        <name>glyoxylate</name>
        <dbReference type="ChEBI" id="CHEBI:36655"/>
    </ligand>
</feature>
<keyword evidence="3 7" id="KW-0288">FMN</keyword>
<feature type="active site" description="Proton acceptor" evidence="6">
    <location>
        <position position="256"/>
    </location>
</feature>
<dbReference type="CDD" id="cd02809">
    <property type="entry name" value="alpha_hydroxyacid_oxid_FMN"/>
    <property type="match status" value="1"/>
</dbReference>
<keyword evidence="2 7" id="KW-0285">Flavoprotein</keyword>
<feature type="binding site" evidence="7">
    <location>
        <begin position="288"/>
        <end position="292"/>
    </location>
    <ligand>
        <name>FMN</name>
        <dbReference type="ChEBI" id="CHEBI:58210"/>
    </ligand>
</feature>
<evidence type="ECO:0000256" key="5">
    <source>
        <dbReference type="ARBA" id="ARBA00024042"/>
    </source>
</evidence>
<dbReference type="Gene3D" id="3.20.20.70">
    <property type="entry name" value="Aldolase class I"/>
    <property type="match status" value="1"/>
</dbReference>
<dbReference type="OrthoDB" id="9770452at2"/>
<feature type="binding site" evidence="7">
    <location>
        <position position="254"/>
    </location>
    <ligand>
        <name>FMN</name>
        <dbReference type="ChEBI" id="CHEBI:58210"/>
    </ligand>
</feature>
<dbReference type="EMBL" id="LGKP01000035">
    <property type="protein sequence ID" value="KPL81501.1"/>
    <property type="molecule type" value="Genomic_DNA"/>
</dbReference>
<dbReference type="PATRIC" id="fig|70996.4.peg.2430"/>
<feature type="binding site" evidence="7">
    <location>
        <position position="256"/>
    </location>
    <ligand>
        <name>glyoxylate</name>
        <dbReference type="ChEBI" id="CHEBI:36655"/>
    </ligand>
</feature>
<evidence type="ECO:0000256" key="6">
    <source>
        <dbReference type="PIRSR" id="PIRSR000138-1"/>
    </source>
</evidence>
<dbReference type="InterPro" id="IPR037396">
    <property type="entry name" value="FMN_HAD"/>
</dbReference>
<dbReference type="Proteomes" id="UP000050277">
    <property type="component" value="Unassembled WGS sequence"/>
</dbReference>
<feature type="binding site" evidence="7">
    <location>
        <position position="128"/>
    </location>
    <ligand>
        <name>FMN</name>
        <dbReference type="ChEBI" id="CHEBI:58210"/>
    </ligand>
</feature>
<accession>A0A0P6Y7Z8</accession>
<feature type="binding site" evidence="7">
    <location>
        <position position="156"/>
    </location>
    <ligand>
        <name>FMN</name>
        <dbReference type="ChEBI" id="CHEBI:58210"/>
    </ligand>
</feature>
<evidence type="ECO:0000256" key="7">
    <source>
        <dbReference type="PIRSR" id="PIRSR000138-2"/>
    </source>
</evidence>
<dbReference type="GO" id="GO:0010181">
    <property type="term" value="F:FMN binding"/>
    <property type="evidence" value="ECO:0007669"/>
    <property type="project" value="InterPro"/>
</dbReference>
<feature type="binding site" evidence="7">
    <location>
        <begin position="78"/>
        <end position="80"/>
    </location>
    <ligand>
        <name>FMN</name>
        <dbReference type="ChEBI" id="CHEBI:58210"/>
    </ligand>
</feature>
<dbReference type="STRING" id="70996.SE18_23030"/>
<feature type="binding site" evidence="7">
    <location>
        <position position="130"/>
    </location>
    <ligand>
        <name>FMN</name>
        <dbReference type="ChEBI" id="CHEBI:58210"/>
    </ligand>
</feature>
<evidence type="ECO:0000259" key="8">
    <source>
        <dbReference type="PROSITE" id="PS51349"/>
    </source>
</evidence>
<dbReference type="PIRSF" id="PIRSF000138">
    <property type="entry name" value="Al-hdrx_acd_dh"/>
    <property type="match status" value="1"/>
</dbReference>
<gene>
    <name evidence="9" type="ORF">SE18_23030</name>
</gene>
<feature type="binding site" evidence="7">
    <location>
        <position position="232"/>
    </location>
    <ligand>
        <name>FMN</name>
        <dbReference type="ChEBI" id="CHEBI:58210"/>
    </ligand>
</feature>